<geneLocation type="plasmid" evidence="1">
    <name>pL21-1NR</name>
</geneLocation>
<sequence length="56" mass="6086">MRYAKSGPITPVNRVIFHLAQSGEVLVPFSPLPASETTEKTRRAGILHFPVSGNIP</sequence>
<dbReference type="AlphaFoldDB" id="A0A7G5F638"/>
<evidence type="ECO:0000313" key="1">
    <source>
        <dbReference type="EMBL" id="QMV81713.1"/>
    </source>
</evidence>
<reference evidence="1" key="1">
    <citation type="submission" date="2019-09" db="EMBL/GenBank/DDBJ databases">
        <authorList>
            <person name="Zhou D."/>
            <person name="Xu Y."/>
        </authorList>
    </citation>
    <scope>NUCLEOTIDE SEQUENCE</scope>
    <source>
        <strain evidence="1">L21</strain>
        <plasmid evidence="1">pL21-1NR</plasmid>
    </source>
</reference>
<proteinExistence type="predicted"/>
<accession>A0A7G5F638</accession>
<dbReference type="EMBL" id="MN423365">
    <property type="protein sequence ID" value="QMV81713.1"/>
    <property type="molecule type" value="Genomic_DNA"/>
</dbReference>
<organism evidence="1">
    <name type="scientific">Leclercia adecarboxylata</name>
    <dbReference type="NCBI Taxonomy" id="83655"/>
    <lineage>
        <taxon>Bacteria</taxon>
        <taxon>Pseudomonadati</taxon>
        <taxon>Pseudomonadota</taxon>
        <taxon>Gammaproteobacteria</taxon>
        <taxon>Enterobacterales</taxon>
        <taxon>Enterobacteriaceae</taxon>
        <taxon>Leclercia</taxon>
    </lineage>
</organism>
<name>A0A7G5F638_9ENTR</name>
<keyword evidence="1" id="KW-0614">Plasmid</keyword>
<protein>
    <submittedName>
        <fullName evidence="1">Uncharacterized protein</fullName>
    </submittedName>
</protein>